<dbReference type="InterPro" id="IPR004843">
    <property type="entry name" value="Calcineurin-like_PHP"/>
</dbReference>
<keyword evidence="1" id="KW-0732">Signal</keyword>
<dbReference type="PANTHER" id="PTHR11575:SF42">
    <property type="entry name" value="SULFUR OXIDATION PROTEIN SOXB"/>
    <property type="match status" value="1"/>
</dbReference>
<name>A0A809SD19_9PROT</name>
<dbReference type="Proteomes" id="UP000463939">
    <property type="component" value="Chromosome"/>
</dbReference>
<dbReference type="InterPro" id="IPR006179">
    <property type="entry name" value="5_nucleotidase/apyrase"/>
</dbReference>
<sequence length="567" mass="62704">MPVITHAAGNGDVTFIHMGDLHGHLIPRPNMREGDPDQGQMMGGLAYVYDEIKKIRKEHPNSLLVNGGDTVQGSAEALYTSGQAMVDVLNMFKIDAFNPGNWDYLYGTERFRELFAGDKPLANWHPVAANLYYSTLYSFPETRYVKQAGQRVLKPYLIKDVNGIRVAIIGLTADRGPQAVSTRVMEGFTLTPGEFEVAAAVPLLREKHKVDLIVLISERGLGANLEIAETIPGIDIVLSSDMHEESRKELVAKTGTVLVEEGQDGTVLGELNVHVKNGKMTGYKWTQHRITTKNNQPDPVIAAKIEEIRRPFVKAGFVTHVNPINGAVLRTPIDTVIGFTKIPLHRSNFAGTSSMNAVIEGSSHDFLADAFKASCDSDLGMIRGFRYGTHIAPGPIKLEDIYHYIPIGPQVACGKISGDDIHWMLERGADSSLSPYVGWWGGGWQIAFSGLTYDLDPKKPYGNRVSNIRISGSDPMDMEKLYTVGGYWYVDNPNMINRHKAWEVNVLKDKDGGILDATDIVAYYLHMLPDHTVDPEINRVHLLSPLPPPISMSREIQPLKGVPQPNY</sequence>
<dbReference type="KEGG" id="sniv:SFSGTM_09750"/>
<dbReference type="Gene3D" id="3.90.780.10">
    <property type="entry name" value="5'-Nucleotidase, C-terminal domain"/>
    <property type="match status" value="1"/>
</dbReference>
<dbReference type="PRINTS" id="PR01607">
    <property type="entry name" value="APYRASEFAMLY"/>
</dbReference>
<proteinExistence type="inferred from homology"/>
<dbReference type="GO" id="GO:0009166">
    <property type="term" value="P:nucleotide catabolic process"/>
    <property type="evidence" value="ECO:0007669"/>
    <property type="project" value="InterPro"/>
</dbReference>
<keyword evidence="2" id="KW-0378">Hydrolase</keyword>
<evidence type="ECO:0000259" key="4">
    <source>
        <dbReference type="Pfam" id="PF02872"/>
    </source>
</evidence>
<keyword evidence="6" id="KW-1185">Reference proteome</keyword>
<dbReference type="PANTHER" id="PTHR11575">
    <property type="entry name" value="5'-NUCLEOTIDASE-RELATED"/>
    <property type="match status" value="1"/>
</dbReference>
<dbReference type="SUPFAM" id="SSF55816">
    <property type="entry name" value="5'-nucleotidase (syn. UDP-sugar hydrolase), C-terminal domain"/>
    <property type="match status" value="1"/>
</dbReference>
<evidence type="ECO:0008006" key="7">
    <source>
        <dbReference type="Google" id="ProtNLM"/>
    </source>
</evidence>
<dbReference type="GO" id="GO:0000166">
    <property type="term" value="F:nucleotide binding"/>
    <property type="evidence" value="ECO:0007669"/>
    <property type="project" value="UniProtKB-KW"/>
</dbReference>
<evidence type="ECO:0000259" key="3">
    <source>
        <dbReference type="Pfam" id="PF00149"/>
    </source>
</evidence>
<dbReference type="Pfam" id="PF02872">
    <property type="entry name" value="5_nucleotid_C"/>
    <property type="match status" value="1"/>
</dbReference>
<evidence type="ECO:0000313" key="5">
    <source>
        <dbReference type="EMBL" id="BBP00267.1"/>
    </source>
</evidence>
<dbReference type="InterPro" id="IPR029052">
    <property type="entry name" value="Metallo-depent_PP-like"/>
</dbReference>
<dbReference type="SUPFAM" id="SSF56300">
    <property type="entry name" value="Metallo-dependent phosphatases"/>
    <property type="match status" value="1"/>
</dbReference>
<dbReference type="GO" id="GO:0030288">
    <property type="term" value="C:outer membrane-bounded periplasmic space"/>
    <property type="evidence" value="ECO:0007669"/>
    <property type="project" value="TreeGrafter"/>
</dbReference>
<gene>
    <name evidence="5" type="ORF">SFSGTM_09750</name>
</gene>
<evidence type="ECO:0000313" key="6">
    <source>
        <dbReference type="Proteomes" id="UP000463939"/>
    </source>
</evidence>
<dbReference type="AlphaFoldDB" id="A0A809SD19"/>
<evidence type="ECO:0000256" key="2">
    <source>
        <dbReference type="RuleBase" id="RU362119"/>
    </source>
</evidence>
<protein>
    <recommendedName>
        <fullName evidence="7">5'-nucleotidase</fullName>
    </recommendedName>
</protein>
<dbReference type="GO" id="GO:0016787">
    <property type="term" value="F:hydrolase activity"/>
    <property type="evidence" value="ECO:0007669"/>
    <property type="project" value="UniProtKB-KW"/>
</dbReference>
<dbReference type="EMBL" id="AP021881">
    <property type="protein sequence ID" value="BBP00267.1"/>
    <property type="molecule type" value="Genomic_DNA"/>
</dbReference>
<dbReference type="Gene3D" id="3.60.21.10">
    <property type="match status" value="1"/>
</dbReference>
<reference evidence="6" key="1">
    <citation type="submission" date="2019-11" db="EMBL/GenBank/DDBJ databases">
        <title>Isolation and characterization of a novel species in the genus Sulfuriferula.</title>
        <authorList>
            <person name="Mochizuki J."/>
            <person name="Kojima H."/>
            <person name="Fukui M."/>
        </authorList>
    </citation>
    <scope>NUCLEOTIDE SEQUENCE [LARGE SCALE GENOMIC DNA]</scope>
    <source>
        <strain evidence="6">SGTM</strain>
    </source>
</reference>
<evidence type="ECO:0000256" key="1">
    <source>
        <dbReference type="ARBA" id="ARBA00022729"/>
    </source>
</evidence>
<feature type="domain" description="Calcineurin-like phosphoesterase" evidence="3">
    <location>
        <begin position="14"/>
        <end position="136"/>
    </location>
</feature>
<accession>A0A809SD19</accession>
<dbReference type="InterPro" id="IPR008334">
    <property type="entry name" value="5'-Nucleotdase_C"/>
</dbReference>
<feature type="domain" description="5'-Nucleotidase C-terminal" evidence="4">
    <location>
        <begin position="337"/>
        <end position="490"/>
    </location>
</feature>
<comment type="similarity">
    <text evidence="2">Belongs to the 5'-nucleotidase family.</text>
</comment>
<keyword evidence="2" id="KW-0547">Nucleotide-binding</keyword>
<dbReference type="Pfam" id="PF00149">
    <property type="entry name" value="Metallophos"/>
    <property type="match status" value="1"/>
</dbReference>
<dbReference type="InterPro" id="IPR036907">
    <property type="entry name" value="5'-Nucleotdase_C_sf"/>
</dbReference>
<organism evidence="5 6">
    <name type="scientific">Sulfuriferula nivalis</name>
    <dbReference type="NCBI Taxonomy" id="2675298"/>
    <lineage>
        <taxon>Bacteria</taxon>
        <taxon>Pseudomonadati</taxon>
        <taxon>Pseudomonadota</taxon>
        <taxon>Betaproteobacteria</taxon>
        <taxon>Nitrosomonadales</taxon>
        <taxon>Sulfuricellaceae</taxon>
        <taxon>Sulfuriferula</taxon>
    </lineage>
</organism>